<feature type="active site" evidence="10">
    <location>
        <position position="173"/>
    </location>
</feature>
<evidence type="ECO:0000256" key="2">
    <source>
        <dbReference type="ARBA" id="ARBA00010450"/>
    </source>
</evidence>
<dbReference type="InterPro" id="IPR013762">
    <property type="entry name" value="Integrase-like_cat_sf"/>
</dbReference>
<dbReference type="GO" id="GO:0003677">
    <property type="term" value="F:DNA binding"/>
    <property type="evidence" value="ECO:0007669"/>
    <property type="project" value="UniProtKB-UniRule"/>
</dbReference>
<comment type="caution">
    <text evidence="13">The sequence shown here is derived from an EMBL/GenBank/DDBJ whole genome shotgun (WGS) entry which is preliminary data.</text>
</comment>
<dbReference type="GO" id="GO:0051301">
    <property type="term" value="P:cell division"/>
    <property type="evidence" value="ECO:0007669"/>
    <property type="project" value="UniProtKB-KW"/>
</dbReference>
<dbReference type="Pfam" id="PF02899">
    <property type="entry name" value="Phage_int_SAM_1"/>
    <property type="match status" value="1"/>
</dbReference>
<evidence type="ECO:0000256" key="1">
    <source>
        <dbReference type="ARBA" id="ARBA00004496"/>
    </source>
</evidence>
<keyword evidence="8 10" id="KW-0233">DNA recombination</keyword>
<feature type="active site" evidence="10">
    <location>
        <position position="271"/>
    </location>
</feature>
<comment type="subcellular location">
    <subcellularLocation>
        <location evidence="1 10">Cytoplasm</location>
    </subcellularLocation>
</comment>
<dbReference type="GO" id="GO:0005737">
    <property type="term" value="C:cytoplasm"/>
    <property type="evidence" value="ECO:0007669"/>
    <property type="project" value="UniProtKB-SubCell"/>
</dbReference>
<dbReference type="InterPro" id="IPR004107">
    <property type="entry name" value="Integrase_SAM-like_N"/>
</dbReference>
<feature type="active site" evidence="10">
    <location>
        <position position="248"/>
    </location>
</feature>
<keyword evidence="14" id="KW-1185">Reference proteome</keyword>
<feature type="active site" evidence="10">
    <location>
        <position position="245"/>
    </location>
</feature>
<comment type="subunit">
    <text evidence="10">Forms a cyclic heterotetrameric complex composed of two molecules of XerC and two molecules of XerD.</text>
</comment>
<dbReference type="CDD" id="cd00798">
    <property type="entry name" value="INT_XerDC_C"/>
    <property type="match status" value="1"/>
</dbReference>
<dbReference type="HAMAP" id="MF_01808">
    <property type="entry name" value="Recomb_XerC_XerD"/>
    <property type="match status" value="1"/>
</dbReference>
<evidence type="ECO:0000256" key="10">
    <source>
        <dbReference type="HAMAP-Rule" id="MF_01808"/>
    </source>
</evidence>
<protein>
    <recommendedName>
        <fullName evidence="10">Tyrosine recombinase XerC</fullName>
    </recommendedName>
</protein>
<dbReference type="InterPro" id="IPR002104">
    <property type="entry name" value="Integrase_catalytic"/>
</dbReference>
<keyword evidence="6 10" id="KW-0229">DNA integration</keyword>
<dbReference type="InterPro" id="IPR050090">
    <property type="entry name" value="Tyrosine_recombinase_XerCD"/>
</dbReference>
<feature type="active site" evidence="10">
    <location>
        <position position="149"/>
    </location>
</feature>
<dbReference type="InterPro" id="IPR044068">
    <property type="entry name" value="CB"/>
</dbReference>
<comment type="similarity">
    <text evidence="2">Belongs to the 'phage' integrase family. XerD subfamily.</text>
</comment>
<reference evidence="13 14" key="1">
    <citation type="submission" date="2014-10" db="EMBL/GenBank/DDBJ databases">
        <title>Pedobacter Kyungheensis.</title>
        <authorList>
            <person name="Anderson B.M."/>
            <person name="Newman J.D."/>
        </authorList>
    </citation>
    <scope>NUCLEOTIDE SEQUENCE [LARGE SCALE GENOMIC DNA]</scope>
    <source>
        <strain evidence="13 14">KACC 16221</strain>
    </source>
</reference>
<sequence length="299" mass="33732">MLWQSYIKGFKSYLKLERSLAVHSVDAYLGDIEKLAQYYQSLNEAPQLSDIHATDIKSFISWLNELGMQASTQARVISGLKAFFTYLMLEEVITNDPTALIEAPKLSRKLPDTLNIYEINALIAAIDASKPEGMRNKAIIEVLYGCGLRVSELTDLKISNIFPQIEFIKVIGKGNKERLIPIGSEALKLMEIYINEVRVHANIKKGHEDFIFLNRFGAKLSRISIFNLIKSLAVGTGLKKTISPHTLRHSFATHLIEGGADLRAVQEMLGHSSITTTEIYTHIDRDYLREVITQFHPRS</sequence>
<dbReference type="InterPro" id="IPR011932">
    <property type="entry name" value="Recomb_XerD"/>
</dbReference>
<dbReference type="OrthoDB" id="9801717at2"/>
<dbReference type="Gene3D" id="1.10.443.10">
    <property type="entry name" value="Intergrase catalytic core"/>
    <property type="match status" value="1"/>
</dbReference>
<evidence type="ECO:0000259" key="12">
    <source>
        <dbReference type="PROSITE" id="PS51900"/>
    </source>
</evidence>
<comment type="function">
    <text evidence="10">Site-specific tyrosine recombinase, which acts by catalyzing the cutting and rejoining of the recombining DNA molecules. The XerC-XerD complex is essential to convert dimers of the bacterial chromosome into monomers to permit their segregation at cell division. It also contributes to the segregational stability of plasmids.</text>
</comment>
<dbReference type="SUPFAM" id="SSF56349">
    <property type="entry name" value="DNA breaking-rejoining enzymes"/>
    <property type="match status" value="1"/>
</dbReference>
<dbReference type="GO" id="GO:0007059">
    <property type="term" value="P:chromosome segregation"/>
    <property type="evidence" value="ECO:0007669"/>
    <property type="project" value="UniProtKB-UniRule"/>
</dbReference>
<evidence type="ECO:0000256" key="8">
    <source>
        <dbReference type="ARBA" id="ARBA00023172"/>
    </source>
</evidence>
<evidence type="ECO:0000313" key="14">
    <source>
        <dbReference type="Proteomes" id="UP000031246"/>
    </source>
</evidence>
<dbReference type="PROSITE" id="PS51898">
    <property type="entry name" value="TYR_RECOMBINASE"/>
    <property type="match status" value="1"/>
</dbReference>
<comment type="similarity">
    <text evidence="10">Belongs to the 'phage' integrase family. XerC subfamily.</text>
</comment>
<dbReference type="Proteomes" id="UP000031246">
    <property type="component" value="Unassembled WGS sequence"/>
</dbReference>
<keyword evidence="3 10" id="KW-0963">Cytoplasm</keyword>
<feature type="domain" description="Core-binding (CB)" evidence="12">
    <location>
        <begin position="1"/>
        <end position="88"/>
    </location>
</feature>
<evidence type="ECO:0000313" key="13">
    <source>
        <dbReference type="EMBL" id="KIA96480.1"/>
    </source>
</evidence>
<keyword evidence="5 10" id="KW-0159">Chromosome partition</keyword>
<dbReference type="Pfam" id="PF00589">
    <property type="entry name" value="Phage_integrase"/>
    <property type="match status" value="1"/>
</dbReference>
<dbReference type="AlphaFoldDB" id="A0A0C1DQY4"/>
<dbReference type="PANTHER" id="PTHR30349:SF81">
    <property type="entry name" value="TYROSINE RECOMBINASE XERC"/>
    <property type="match status" value="1"/>
</dbReference>
<evidence type="ECO:0000256" key="7">
    <source>
        <dbReference type="ARBA" id="ARBA00023125"/>
    </source>
</evidence>
<proteinExistence type="inferred from homology"/>
<name>A0A0C1DQY4_9SPHI</name>
<evidence type="ECO:0000259" key="11">
    <source>
        <dbReference type="PROSITE" id="PS51898"/>
    </source>
</evidence>
<evidence type="ECO:0000256" key="5">
    <source>
        <dbReference type="ARBA" id="ARBA00022829"/>
    </source>
</evidence>
<organism evidence="13 14">
    <name type="scientific">Pedobacter kyungheensis</name>
    <dbReference type="NCBI Taxonomy" id="1069985"/>
    <lineage>
        <taxon>Bacteria</taxon>
        <taxon>Pseudomonadati</taxon>
        <taxon>Bacteroidota</taxon>
        <taxon>Sphingobacteriia</taxon>
        <taxon>Sphingobacteriales</taxon>
        <taxon>Sphingobacteriaceae</taxon>
        <taxon>Pedobacter</taxon>
    </lineage>
</organism>
<evidence type="ECO:0000256" key="6">
    <source>
        <dbReference type="ARBA" id="ARBA00022908"/>
    </source>
</evidence>
<evidence type="ECO:0000256" key="3">
    <source>
        <dbReference type="ARBA" id="ARBA00022490"/>
    </source>
</evidence>
<dbReference type="InterPro" id="IPR010998">
    <property type="entry name" value="Integrase_recombinase_N"/>
</dbReference>
<accession>A0A0C1DQY4</accession>
<dbReference type="PROSITE" id="PS51900">
    <property type="entry name" value="CB"/>
    <property type="match status" value="1"/>
</dbReference>
<dbReference type="GO" id="GO:0009037">
    <property type="term" value="F:tyrosine-based site-specific recombinase activity"/>
    <property type="evidence" value="ECO:0007669"/>
    <property type="project" value="UniProtKB-UniRule"/>
</dbReference>
<keyword evidence="4 10" id="KW-0132">Cell division</keyword>
<dbReference type="RefSeq" id="WP_039471053.1">
    <property type="nucleotide sequence ID" value="NZ_JSYN01000002.1"/>
</dbReference>
<dbReference type="NCBIfam" id="TIGR02225">
    <property type="entry name" value="recomb_XerD"/>
    <property type="match status" value="1"/>
</dbReference>
<dbReference type="NCBIfam" id="NF001399">
    <property type="entry name" value="PRK00283.1"/>
    <property type="match status" value="1"/>
</dbReference>
<evidence type="ECO:0000256" key="4">
    <source>
        <dbReference type="ARBA" id="ARBA00022618"/>
    </source>
</evidence>
<feature type="active site" description="O-(3'-phospho-DNA)-tyrosine intermediate" evidence="10">
    <location>
        <position position="280"/>
    </location>
</feature>
<keyword evidence="9 10" id="KW-0131">Cell cycle</keyword>
<dbReference type="PANTHER" id="PTHR30349">
    <property type="entry name" value="PHAGE INTEGRASE-RELATED"/>
    <property type="match status" value="1"/>
</dbReference>
<dbReference type="Gene3D" id="1.10.150.130">
    <property type="match status" value="1"/>
</dbReference>
<keyword evidence="7 10" id="KW-0238">DNA-binding</keyword>
<dbReference type="InterPro" id="IPR023009">
    <property type="entry name" value="Tyrosine_recombinase_XerC/XerD"/>
</dbReference>
<dbReference type="EMBL" id="JSYN01000002">
    <property type="protein sequence ID" value="KIA96480.1"/>
    <property type="molecule type" value="Genomic_DNA"/>
</dbReference>
<gene>
    <name evidence="10" type="primary">xerC</name>
    <name evidence="13" type="ORF">OC25_01620</name>
</gene>
<feature type="domain" description="Tyr recombinase" evidence="11">
    <location>
        <begin position="109"/>
        <end position="293"/>
    </location>
</feature>
<evidence type="ECO:0000256" key="9">
    <source>
        <dbReference type="ARBA" id="ARBA00023306"/>
    </source>
</evidence>
<dbReference type="InterPro" id="IPR011010">
    <property type="entry name" value="DNA_brk_join_enz"/>
</dbReference>
<dbReference type="GO" id="GO:0006313">
    <property type="term" value="P:DNA transposition"/>
    <property type="evidence" value="ECO:0007669"/>
    <property type="project" value="UniProtKB-UniRule"/>
</dbReference>